<feature type="compositionally biased region" description="Polar residues" evidence="1">
    <location>
        <begin position="28"/>
        <end position="43"/>
    </location>
</feature>
<keyword evidence="3" id="KW-1185">Reference proteome</keyword>
<proteinExistence type="predicted"/>
<organism evidence="2 3">
    <name type="scientific">Fraxinus pennsylvanica</name>
    <dbReference type="NCBI Taxonomy" id="56036"/>
    <lineage>
        <taxon>Eukaryota</taxon>
        <taxon>Viridiplantae</taxon>
        <taxon>Streptophyta</taxon>
        <taxon>Embryophyta</taxon>
        <taxon>Tracheophyta</taxon>
        <taxon>Spermatophyta</taxon>
        <taxon>Magnoliopsida</taxon>
        <taxon>eudicotyledons</taxon>
        <taxon>Gunneridae</taxon>
        <taxon>Pentapetalae</taxon>
        <taxon>asterids</taxon>
        <taxon>lamiids</taxon>
        <taxon>Lamiales</taxon>
        <taxon>Oleaceae</taxon>
        <taxon>Oleeae</taxon>
        <taxon>Fraxinus</taxon>
    </lineage>
</organism>
<evidence type="ECO:0000313" key="3">
    <source>
        <dbReference type="Proteomes" id="UP000834106"/>
    </source>
</evidence>
<feature type="compositionally biased region" description="Basic and acidic residues" evidence="1">
    <location>
        <begin position="189"/>
        <end position="201"/>
    </location>
</feature>
<sequence length="269" mass="30508">MSGMQKLDNLLGMNKPAENRHGLGYVQNGDTTVNPKPNDTNFFGSRPTRQRMVNHHIYRQQPPSMFESRFIPICHHCDVLGHTRLMCRKLVTGSKSQDFSSKVNFLANQDTPEIVEYIGVYNTHARVVMESINVVVDDVRSEGKIGEDCVDLEHLSVGPDIVTKSRETLVPDPSYTTTGLDTPNMESTPDDKSKCPKEPSSRVKTNHPKVNIIGDIEEGTRLRKRVLDNFTYASYVSQIEPTKVEEALRDEWLVNAKHEELNQFVRNKV</sequence>
<dbReference type="Proteomes" id="UP000834106">
    <property type="component" value="Chromosome 1"/>
</dbReference>
<evidence type="ECO:0000256" key="1">
    <source>
        <dbReference type="SAM" id="MobiDB-lite"/>
    </source>
</evidence>
<protein>
    <submittedName>
        <fullName evidence="2">Uncharacterized protein</fullName>
    </submittedName>
</protein>
<reference evidence="2" key="1">
    <citation type="submission" date="2023-05" db="EMBL/GenBank/DDBJ databases">
        <authorList>
            <person name="Huff M."/>
        </authorList>
    </citation>
    <scope>NUCLEOTIDE SEQUENCE</scope>
</reference>
<evidence type="ECO:0000313" key="2">
    <source>
        <dbReference type="EMBL" id="CAI9754191.1"/>
    </source>
</evidence>
<feature type="region of interest" description="Disordered" evidence="1">
    <location>
        <begin position="169"/>
        <end position="205"/>
    </location>
</feature>
<dbReference type="EMBL" id="OU503036">
    <property type="protein sequence ID" value="CAI9754191.1"/>
    <property type="molecule type" value="Genomic_DNA"/>
</dbReference>
<dbReference type="AlphaFoldDB" id="A0AAD1YQ51"/>
<accession>A0AAD1YQ51</accession>
<feature type="region of interest" description="Disordered" evidence="1">
    <location>
        <begin position="25"/>
        <end position="46"/>
    </location>
</feature>
<feature type="compositionally biased region" description="Polar residues" evidence="1">
    <location>
        <begin position="174"/>
        <end position="187"/>
    </location>
</feature>
<name>A0AAD1YQ51_9LAMI</name>
<gene>
    <name evidence="2" type="ORF">FPE_LOCUS1622</name>
</gene>